<dbReference type="GO" id="GO:0005737">
    <property type="term" value="C:cytoplasm"/>
    <property type="evidence" value="ECO:0007669"/>
    <property type="project" value="UniProtKB-SubCell"/>
</dbReference>
<dbReference type="GO" id="GO:0036054">
    <property type="term" value="F:protein-malonyllysine demalonylase activity"/>
    <property type="evidence" value="ECO:0007669"/>
    <property type="project" value="InterPro"/>
</dbReference>
<protein>
    <recommendedName>
        <fullName evidence="3">NAD-dependent protein deacylase</fullName>
        <ecNumber evidence="3">2.3.1.286</ecNumber>
    </recommendedName>
    <alternativeName>
        <fullName evidence="3">Regulatory protein SIR2 homolog</fullName>
    </alternativeName>
</protein>
<keyword evidence="2 3" id="KW-0520">NAD</keyword>
<dbReference type="Gene3D" id="3.30.1600.10">
    <property type="entry name" value="SIR2/SIRT2 'Small Domain"/>
    <property type="match status" value="1"/>
</dbReference>
<comment type="similarity">
    <text evidence="3">Belongs to the sirtuin family. Class III subfamily.</text>
</comment>
<dbReference type="GO" id="GO:0070403">
    <property type="term" value="F:NAD+ binding"/>
    <property type="evidence" value="ECO:0007669"/>
    <property type="project" value="UniProtKB-UniRule"/>
</dbReference>
<dbReference type="RefSeq" id="WP_040988720.1">
    <property type="nucleotide sequence ID" value="NZ_JTKH01000006.1"/>
</dbReference>
<comment type="subcellular location">
    <subcellularLocation>
        <location evidence="3">Cytoplasm</location>
    </subcellularLocation>
</comment>
<dbReference type="Pfam" id="PF02146">
    <property type="entry name" value="SIR2"/>
    <property type="match status" value="1"/>
</dbReference>
<dbReference type="EMBL" id="JTKH01000006">
    <property type="protein sequence ID" value="KII81026.1"/>
    <property type="molecule type" value="Genomic_DNA"/>
</dbReference>
<proteinExistence type="inferred from homology"/>
<evidence type="ECO:0000313" key="6">
    <source>
        <dbReference type="EMBL" id="KII81026.1"/>
    </source>
</evidence>
<feature type="binding site" evidence="3">
    <location>
        <position position="223"/>
    </location>
    <ligand>
        <name>NAD(+)</name>
        <dbReference type="ChEBI" id="CHEBI:57540"/>
    </ligand>
</feature>
<dbReference type="Proteomes" id="UP000031672">
    <property type="component" value="Unassembled WGS sequence"/>
</dbReference>
<sequence length="243" mass="27119">MDFPYRNIVILTGAGISAESGIQTFRAQDGLWENHRIEDVATPEGFERDPDLVQDFYNQRRNKLQDEAIKPNAAHNALGRLEQSLDGHVTIITQNIDNLHERGGSQNIIHMHGELLKARCSESNQVVEHDHNIETGDLCHCCQIPSQMRPHIVWFGEMPLRMGDIYAAIEKADLFISIGTSGVVYPAAGFVHDARMHGAHTIEINLEPSAVESEFEEKRYGKASVEVPRLVDEILAMADAKSA</sequence>
<dbReference type="InterPro" id="IPR027546">
    <property type="entry name" value="Sirtuin_class_III"/>
</dbReference>
<dbReference type="GO" id="GO:0017136">
    <property type="term" value="F:histone deacetylase activity, NAD-dependent"/>
    <property type="evidence" value="ECO:0007669"/>
    <property type="project" value="TreeGrafter"/>
</dbReference>
<keyword evidence="1" id="KW-0808">Transferase</keyword>
<dbReference type="InterPro" id="IPR026591">
    <property type="entry name" value="Sirtuin_cat_small_dom_sf"/>
</dbReference>
<name>A0A0C2NNG4_9VIBR</name>
<keyword evidence="3" id="KW-0862">Zinc</keyword>
<evidence type="ECO:0000256" key="4">
    <source>
        <dbReference type="PROSITE-ProRule" id="PRU00236"/>
    </source>
</evidence>
<feature type="binding site" evidence="3">
    <location>
        <begin position="179"/>
        <end position="181"/>
    </location>
    <ligand>
        <name>NAD(+)</name>
        <dbReference type="ChEBI" id="CHEBI:57540"/>
    </ligand>
</feature>
<comment type="domain">
    <text evidence="3">2 residues (Tyr-57 and Arg-60) present in a large hydrophobic pocket are probably involved in substrate specificity. They are important for desuccinylation activity, but dispensable for deacetylation activity.</text>
</comment>
<feature type="binding site" evidence="3">
    <location>
        <position position="120"/>
    </location>
    <ligand>
        <name>Zn(2+)</name>
        <dbReference type="ChEBI" id="CHEBI:29105"/>
    </ligand>
</feature>
<keyword evidence="7" id="KW-1185">Reference proteome</keyword>
<dbReference type="CDD" id="cd01412">
    <property type="entry name" value="SIRT5_Af1_CobB"/>
    <property type="match status" value="1"/>
</dbReference>
<dbReference type="PANTHER" id="PTHR11085:SF4">
    <property type="entry name" value="NAD-DEPENDENT PROTEIN DEACYLASE"/>
    <property type="match status" value="1"/>
</dbReference>
<dbReference type="HAMAP" id="MF_01121">
    <property type="entry name" value="Sirtuin_ClassIII"/>
    <property type="match status" value="1"/>
</dbReference>
<comment type="function">
    <text evidence="3">NAD-dependent lysine deacetylase and desuccinylase that specifically removes acetyl and succinyl groups on target proteins. Modulates the activities of several proteins which are inactive in their acylated form.</text>
</comment>
<evidence type="ECO:0000256" key="1">
    <source>
        <dbReference type="ARBA" id="ARBA00022679"/>
    </source>
</evidence>
<gene>
    <name evidence="3" type="primary">cobB</name>
    <name evidence="6" type="ORF">OJ16_07035</name>
</gene>
<dbReference type="SUPFAM" id="SSF52467">
    <property type="entry name" value="DHS-like NAD/FAD-binding domain"/>
    <property type="match status" value="1"/>
</dbReference>
<dbReference type="GO" id="GO:0036055">
    <property type="term" value="F:protein-succinyllysine desuccinylase activity"/>
    <property type="evidence" value="ECO:0007669"/>
    <property type="project" value="UniProtKB-UniRule"/>
</dbReference>
<comment type="caution">
    <text evidence="6">The sequence shown here is derived from an EMBL/GenBank/DDBJ whole genome shotgun (WGS) entry which is preliminary data.</text>
</comment>
<feature type="active site" description="Proton acceptor" evidence="3">
    <location>
        <position position="112"/>
    </location>
</feature>
<evidence type="ECO:0000256" key="3">
    <source>
        <dbReference type="HAMAP-Rule" id="MF_01121"/>
    </source>
</evidence>
<feature type="binding site" evidence="3">
    <location>
        <begin position="94"/>
        <end position="97"/>
    </location>
    <ligand>
        <name>NAD(+)</name>
        <dbReference type="ChEBI" id="CHEBI:57540"/>
    </ligand>
</feature>
<comment type="catalytic activity">
    <reaction evidence="3">
        <text>N(6)-succinyl-L-lysyl-[protein] + NAD(+) + H2O = 2''-O-succinyl-ADP-D-ribose + nicotinamide + L-lysyl-[protein]</text>
        <dbReference type="Rhea" id="RHEA:47668"/>
        <dbReference type="Rhea" id="RHEA-COMP:9752"/>
        <dbReference type="Rhea" id="RHEA-COMP:11877"/>
        <dbReference type="ChEBI" id="CHEBI:15377"/>
        <dbReference type="ChEBI" id="CHEBI:17154"/>
        <dbReference type="ChEBI" id="CHEBI:29969"/>
        <dbReference type="ChEBI" id="CHEBI:57540"/>
        <dbReference type="ChEBI" id="CHEBI:87830"/>
        <dbReference type="ChEBI" id="CHEBI:87832"/>
    </reaction>
</comment>
<dbReference type="PROSITE" id="PS50305">
    <property type="entry name" value="SIRTUIN"/>
    <property type="match status" value="1"/>
</dbReference>
<dbReference type="Gene3D" id="3.40.50.1220">
    <property type="entry name" value="TPP-binding domain"/>
    <property type="match status" value="1"/>
</dbReference>
<evidence type="ECO:0000313" key="7">
    <source>
        <dbReference type="Proteomes" id="UP000031672"/>
    </source>
</evidence>
<feature type="binding site" evidence="3">
    <location>
        <position position="57"/>
    </location>
    <ligand>
        <name>substrate</name>
    </ligand>
</feature>
<reference evidence="6 7" key="1">
    <citation type="submission" date="2014-11" db="EMBL/GenBank/DDBJ databases">
        <title>Draft Genome Sequence of Vibrio piscirenalis strains CECT 8603T and CECT 8604, two marine Gammaproteobacterium isolated from cultured gilthead sea bream (Sparus aurata).</title>
        <authorList>
            <person name="Arahal D.R."/>
            <person name="Rodrigo-Torres L."/>
            <person name="Lucena T."/>
            <person name="Pujalte M.J."/>
        </authorList>
    </citation>
    <scope>NUCLEOTIDE SEQUENCE [LARGE SCALE GENOMIC DNA]</scope>
    <source>
        <strain evidence="6 7">DCR 1-4-2</strain>
    </source>
</reference>
<dbReference type="InterPro" id="IPR026590">
    <property type="entry name" value="Ssirtuin_cat_dom"/>
</dbReference>
<dbReference type="OrthoDB" id="9800582at2"/>
<feature type="binding site" evidence="3">
    <location>
        <begin position="13"/>
        <end position="32"/>
    </location>
    <ligand>
        <name>NAD(+)</name>
        <dbReference type="ChEBI" id="CHEBI:57540"/>
    </ligand>
</feature>
<keyword evidence="3" id="KW-0963">Cytoplasm</keyword>
<dbReference type="InterPro" id="IPR050134">
    <property type="entry name" value="NAD-dep_sirtuin_deacylases"/>
</dbReference>
<dbReference type="AlphaFoldDB" id="A0A0C2NNG4"/>
<keyword evidence="3" id="KW-0479">Metal-binding</keyword>
<dbReference type="EC" id="2.3.1.286" evidence="3"/>
<organism evidence="6 7">
    <name type="scientific">Vibrio renipiscarius</name>
    <dbReference type="NCBI Taxonomy" id="1461322"/>
    <lineage>
        <taxon>Bacteria</taxon>
        <taxon>Pseudomonadati</taxon>
        <taxon>Pseudomonadota</taxon>
        <taxon>Gammaproteobacteria</taxon>
        <taxon>Vibrionales</taxon>
        <taxon>Vibrionaceae</taxon>
        <taxon>Vibrio</taxon>
    </lineage>
</organism>
<dbReference type="STRING" id="1461322.OJ16_07035"/>
<feature type="binding site" evidence="3">
    <location>
        <begin position="205"/>
        <end position="207"/>
    </location>
    <ligand>
        <name>NAD(+)</name>
        <dbReference type="ChEBI" id="CHEBI:57540"/>
    </ligand>
</feature>
<comment type="caution">
    <text evidence="3 4">Lacks conserved residue(s) required for the propagation of feature annotation.</text>
</comment>
<dbReference type="GO" id="GO:0008270">
    <property type="term" value="F:zinc ion binding"/>
    <property type="evidence" value="ECO:0007669"/>
    <property type="project" value="UniProtKB-UniRule"/>
</dbReference>
<dbReference type="InterPro" id="IPR029035">
    <property type="entry name" value="DHS-like_NAD/FAD-binding_dom"/>
</dbReference>
<dbReference type="InterPro" id="IPR003000">
    <property type="entry name" value="Sirtuin"/>
</dbReference>
<dbReference type="PANTHER" id="PTHR11085">
    <property type="entry name" value="NAD-DEPENDENT PROTEIN DEACYLASE SIRTUIN-5, MITOCHONDRIAL-RELATED"/>
    <property type="match status" value="1"/>
</dbReference>
<evidence type="ECO:0000256" key="2">
    <source>
        <dbReference type="ARBA" id="ARBA00023027"/>
    </source>
</evidence>
<comment type="cofactor">
    <cofactor evidence="3">
        <name>Zn(2+)</name>
        <dbReference type="ChEBI" id="CHEBI:29105"/>
    </cofactor>
    <text evidence="3">Binds 1 zinc ion per subunit.</text>
</comment>
<evidence type="ECO:0000259" key="5">
    <source>
        <dbReference type="PROSITE" id="PS50305"/>
    </source>
</evidence>
<accession>A0A0C2NII7</accession>
<accession>A0A0C2NNG4</accession>
<feature type="domain" description="Deacetylase sirtuin-type" evidence="5">
    <location>
        <begin position="1"/>
        <end position="237"/>
    </location>
</feature>
<dbReference type="NCBIfam" id="NF001755">
    <property type="entry name" value="PRK00481.1-5"/>
    <property type="match status" value="1"/>
</dbReference>
<comment type="catalytic activity">
    <reaction evidence="3">
        <text>N(6)-acetyl-L-lysyl-[protein] + NAD(+) + H2O = 2''-O-acetyl-ADP-D-ribose + nicotinamide + L-lysyl-[protein]</text>
        <dbReference type="Rhea" id="RHEA:43636"/>
        <dbReference type="Rhea" id="RHEA-COMP:9752"/>
        <dbReference type="Rhea" id="RHEA-COMP:10731"/>
        <dbReference type="ChEBI" id="CHEBI:15377"/>
        <dbReference type="ChEBI" id="CHEBI:17154"/>
        <dbReference type="ChEBI" id="CHEBI:29969"/>
        <dbReference type="ChEBI" id="CHEBI:57540"/>
        <dbReference type="ChEBI" id="CHEBI:61930"/>
        <dbReference type="ChEBI" id="CHEBI:83767"/>
        <dbReference type="EC" id="2.3.1.286"/>
    </reaction>
</comment>
<feature type="binding site" evidence="3">
    <location>
        <position position="139"/>
    </location>
    <ligand>
        <name>Zn(2+)</name>
        <dbReference type="ChEBI" id="CHEBI:29105"/>
    </ligand>
</feature>
<feature type="binding site" evidence="3">
    <location>
        <position position="60"/>
    </location>
    <ligand>
        <name>substrate</name>
    </ligand>
</feature>